<proteinExistence type="predicted"/>
<keyword evidence="2" id="KW-1185">Reference proteome</keyword>
<name>A0ABR4Q0Z4_9CEST</name>
<protein>
    <recommendedName>
        <fullName evidence="3">Secreted protein</fullName>
    </recommendedName>
</protein>
<accession>A0ABR4Q0Z4</accession>
<evidence type="ECO:0008006" key="3">
    <source>
        <dbReference type="Google" id="ProtNLM"/>
    </source>
</evidence>
<gene>
    <name evidence="1" type="ORF">TcWFU_000264</name>
</gene>
<sequence>MRLLAVAFVCPSRLFQEGGVEGLQQLHGWTLQVLATLIFVLKQQKPLNCGCIVSPTCCSMRASQHESSVKEAQLPHILTVQATPRVDGFPATPHLGLRLCLSQSSEQFNTVVPIKGEMWL</sequence>
<reference evidence="1 2" key="1">
    <citation type="journal article" date="2022" name="Front. Cell. Infect. Microbiol.">
        <title>The Genomes of Two Strains of Taenia crassiceps the Animal Model for the Study of Human Cysticercosis.</title>
        <authorList>
            <person name="Bobes R.J."/>
            <person name="Estrada K."/>
            <person name="Rios-Valencia D.G."/>
            <person name="Calderon-Gallegos A."/>
            <person name="de la Torre P."/>
            <person name="Carrero J.C."/>
            <person name="Sanchez-Flores A."/>
            <person name="Laclette J.P."/>
        </authorList>
    </citation>
    <scope>NUCLEOTIDE SEQUENCE [LARGE SCALE GENOMIC DNA]</scope>
    <source>
        <strain evidence="1">WFUcys</strain>
    </source>
</reference>
<dbReference type="EMBL" id="JAKROA010000018">
    <property type="protein sequence ID" value="KAL5103321.1"/>
    <property type="molecule type" value="Genomic_DNA"/>
</dbReference>
<evidence type="ECO:0000313" key="2">
    <source>
        <dbReference type="Proteomes" id="UP001651158"/>
    </source>
</evidence>
<comment type="caution">
    <text evidence="1">The sequence shown here is derived from an EMBL/GenBank/DDBJ whole genome shotgun (WGS) entry which is preliminary data.</text>
</comment>
<organism evidence="1 2">
    <name type="scientific">Taenia crassiceps</name>
    <dbReference type="NCBI Taxonomy" id="6207"/>
    <lineage>
        <taxon>Eukaryota</taxon>
        <taxon>Metazoa</taxon>
        <taxon>Spiralia</taxon>
        <taxon>Lophotrochozoa</taxon>
        <taxon>Platyhelminthes</taxon>
        <taxon>Cestoda</taxon>
        <taxon>Eucestoda</taxon>
        <taxon>Cyclophyllidea</taxon>
        <taxon>Taeniidae</taxon>
        <taxon>Taenia</taxon>
    </lineage>
</organism>
<dbReference type="Proteomes" id="UP001651158">
    <property type="component" value="Unassembled WGS sequence"/>
</dbReference>
<evidence type="ECO:0000313" key="1">
    <source>
        <dbReference type="EMBL" id="KAL5103321.1"/>
    </source>
</evidence>